<reference evidence="8" key="1">
    <citation type="journal article" date="2020" name="J. Eukaryot. Microbiol.">
        <title>De novo Sequencing, Assembly and Annotation of the Transcriptome for the Free-Living Testate Amoeba Arcella intermedia.</title>
        <authorList>
            <person name="Ribeiro G.M."/>
            <person name="Porfirio-Sousa A.L."/>
            <person name="Maurer-Alcala X.X."/>
            <person name="Katz L.A."/>
            <person name="Lahr D.J.G."/>
        </authorList>
    </citation>
    <scope>NUCLEOTIDE SEQUENCE</scope>
</reference>
<dbReference type="CDD" id="cd00009">
    <property type="entry name" value="AAA"/>
    <property type="match status" value="1"/>
</dbReference>
<keyword evidence="4 6" id="KW-0238">DNA-binding</keyword>
<dbReference type="GO" id="GO:0006270">
    <property type="term" value="P:DNA replication initiation"/>
    <property type="evidence" value="ECO:0007669"/>
    <property type="project" value="TreeGrafter"/>
</dbReference>
<comment type="similarity">
    <text evidence="6">Belongs to the ORC1 family.</text>
</comment>
<dbReference type="GO" id="GO:0046872">
    <property type="term" value="F:metal ion binding"/>
    <property type="evidence" value="ECO:0007669"/>
    <property type="project" value="UniProtKB-KW"/>
</dbReference>
<dbReference type="InterPro" id="IPR041664">
    <property type="entry name" value="AAA_16"/>
</dbReference>
<accession>A0A6B2L3P9</accession>
<dbReference type="AlphaFoldDB" id="A0A6B2L3P9"/>
<protein>
    <recommendedName>
        <fullName evidence="6">Origin recognition complex subunit 1</fullName>
    </recommendedName>
</protein>
<evidence type="ECO:0000256" key="4">
    <source>
        <dbReference type="ARBA" id="ARBA00023125"/>
    </source>
</evidence>
<sequence>MVEESKEDVESIYERARQQLLVELPHSMLPGRQDEYNYILNFLESTFDSESGRVLYISGTPGTGKTVTVTNILKYFKEKKSDKFVDIYVNGLSLSHPKNSYIEVWKHLSGDTLVANKARELLLDLFRSGTPIREKLKLTKKFVVLVLDEVDFLRTKAQDVLYDFFDCANLPQSKFIVIGISNTNDLPERCFKPKIVSRLGLNRIIFSPYNEEKLLTIIKARLGEKYLKEIFREGACELIARKIAYTNSDVRKALQLVKKCLFLTEEDAKRDERILPVTIQTVSTAYNLSISDPLEHIVPNLSEHEKLFICALIKADAIQTKDGLLTVSSIMHYHAQFTHSLDLKPITPLMFNSIYSSLETLGIFASHGDTVSVFSWEKKISIVPDKMELRSWLKDDSVAAQALGREFFARNL</sequence>
<evidence type="ECO:0000256" key="6">
    <source>
        <dbReference type="RuleBase" id="RU365058"/>
    </source>
</evidence>
<comment type="subunit">
    <text evidence="6">ORC is composed of six subunits.</text>
</comment>
<evidence type="ECO:0000256" key="2">
    <source>
        <dbReference type="ARBA" id="ARBA00022705"/>
    </source>
</evidence>
<feature type="domain" description="AAA+ ATPase" evidence="7">
    <location>
        <begin position="51"/>
        <end position="206"/>
    </location>
</feature>
<dbReference type="GO" id="GO:0005524">
    <property type="term" value="F:ATP binding"/>
    <property type="evidence" value="ECO:0007669"/>
    <property type="project" value="UniProtKB-KW"/>
</dbReference>
<dbReference type="Pfam" id="PF13191">
    <property type="entry name" value="AAA_16"/>
    <property type="match status" value="1"/>
</dbReference>
<dbReference type="Gene3D" id="3.40.50.300">
    <property type="entry name" value="P-loop containing nucleotide triphosphate hydrolases"/>
    <property type="match status" value="1"/>
</dbReference>
<name>A0A6B2L3P9_9EUKA</name>
<dbReference type="PANTHER" id="PTHR10763">
    <property type="entry name" value="CELL DIVISION CONTROL PROTEIN 6-RELATED"/>
    <property type="match status" value="1"/>
</dbReference>
<dbReference type="EMBL" id="GIBP01002694">
    <property type="protein sequence ID" value="NDV31663.1"/>
    <property type="molecule type" value="Transcribed_RNA"/>
</dbReference>
<organism evidence="8">
    <name type="scientific">Arcella intermedia</name>
    <dbReference type="NCBI Taxonomy" id="1963864"/>
    <lineage>
        <taxon>Eukaryota</taxon>
        <taxon>Amoebozoa</taxon>
        <taxon>Tubulinea</taxon>
        <taxon>Elardia</taxon>
        <taxon>Arcellinida</taxon>
        <taxon>Sphaerothecina</taxon>
        <taxon>Arcellidae</taxon>
        <taxon>Arcella</taxon>
    </lineage>
</organism>
<dbReference type="Pfam" id="PF09079">
    <property type="entry name" value="WHD_Cdc6"/>
    <property type="match status" value="1"/>
</dbReference>
<comment type="function">
    <text evidence="6">Component of the origin recognition complex (ORC) that binds origins of replication. DNA-binding is ATP-dependent, however specific DNA sequences that define origins of replication have not been identified so far. ORC is required to assemble the pre-replication complex necessary to initiate DNA replication.</text>
</comment>
<evidence type="ECO:0000259" key="7">
    <source>
        <dbReference type="SMART" id="SM00382"/>
    </source>
</evidence>
<evidence type="ECO:0000256" key="3">
    <source>
        <dbReference type="ARBA" id="ARBA00022723"/>
    </source>
</evidence>
<dbReference type="InterPro" id="IPR027417">
    <property type="entry name" value="P-loop_NTPase"/>
</dbReference>
<keyword evidence="6" id="KW-0547">Nucleotide-binding</keyword>
<dbReference type="GO" id="GO:0005664">
    <property type="term" value="C:nuclear origin of replication recognition complex"/>
    <property type="evidence" value="ECO:0007669"/>
    <property type="project" value="TreeGrafter"/>
</dbReference>
<dbReference type="SUPFAM" id="SSF52540">
    <property type="entry name" value="P-loop containing nucleoside triphosphate hydrolases"/>
    <property type="match status" value="1"/>
</dbReference>
<evidence type="ECO:0000256" key="1">
    <source>
        <dbReference type="ARBA" id="ARBA00004123"/>
    </source>
</evidence>
<comment type="subcellular location">
    <subcellularLocation>
        <location evidence="1 6">Nucleus</location>
    </subcellularLocation>
</comment>
<keyword evidence="5 6" id="KW-0539">Nucleus</keyword>
<proteinExistence type="inferred from homology"/>
<keyword evidence="6" id="KW-0067">ATP-binding</keyword>
<dbReference type="InterPro" id="IPR050311">
    <property type="entry name" value="ORC1/CDC6"/>
</dbReference>
<dbReference type="GO" id="GO:0003688">
    <property type="term" value="F:DNA replication origin binding"/>
    <property type="evidence" value="ECO:0007669"/>
    <property type="project" value="TreeGrafter"/>
</dbReference>
<dbReference type="InterPro" id="IPR003593">
    <property type="entry name" value="AAA+_ATPase"/>
</dbReference>
<evidence type="ECO:0000313" key="8">
    <source>
        <dbReference type="EMBL" id="NDV31663.1"/>
    </source>
</evidence>
<keyword evidence="3" id="KW-0479">Metal-binding</keyword>
<dbReference type="SMART" id="SM00382">
    <property type="entry name" value="AAA"/>
    <property type="match status" value="1"/>
</dbReference>
<dbReference type="GO" id="GO:0033314">
    <property type="term" value="P:mitotic DNA replication checkpoint signaling"/>
    <property type="evidence" value="ECO:0007669"/>
    <property type="project" value="TreeGrafter"/>
</dbReference>
<dbReference type="PANTHER" id="PTHR10763:SF23">
    <property type="entry name" value="ORIGIN RECOGNITION COMPLEX SUBUNIT 1"/>
    <property type="match status" value="1"/>
</dbReference>
<dbReference type="InterPro" id="IPR015163">
    <property type="entry name" value="Cdc6_C"/>
</dbReference>
<keyword evidence="2 6" id="KW-0235">DNA replication</keyword>
<evidence type="ECO:0000256" key="5">
    <source>
        <dbReference type="ARBA" id="ARBA00023242"/>
    </source>
</evidence>